<sequence length="495" mass="55542">MIKISHKINITMAVLEHFVNAITMFISYRIVVQYLGLEQLGLWSILLAIMSLTSVGTAGFASSAVKFVSKYVARNEPRKVISIIETTVITVLIFTIVMLGLILLLFHFFKSTFFEASEILAIVEILPTLVISFVFGFAGSVFLSSLDGLRLIHIRSAIGIISKVFFLLLVYLFINGYGLRGLAISLLVQNLIVLALGAIAVKSNVKGVNVLFCKFDKNTFTEIFHYGYQFQIISIFQMLVDPLTKFLLKSHGGLTSVGYFELIYKFLFHARQIIVVAISTFVPTVAALHEEKEDNLGNLFKTIFSITFITSIVVLTIVLAVFPVVMSFVKVNMNSEVNVYSSFIYLGLIFNLFAVTPFMFNLGTGKLKFNNYSAGVMAVLNIVFSSIIGYYYSGIGVIIGWMLAQVVSNLYLFFSYLKSEKIALKGVINKYDIILLILVILYLTVNFIFNNLNTTSLFSTVLISFFIPVLIIGYPLLNNDKFKFTVNYIKQKIRK</sequence>
<keyword evidence="5 6" id="KW-0472">Membrane</keyword>
<evidence type="ECO:0000256" key="6">
    <source>
        <dbReference type="SAM" id="Phobius"/>
    </source>
</evidence>
<feature type="transmembrane region" description="Helical" evidence="6">
    <location>
        <begin position="398"/>
        <end position="417"/>
    </location>
</feature>
<dbReference type="EMBL" id="CP037933">
    <property type="protein sequence ID" value="QBN19797.1"/>
    <property type="molecule type" value="Genomic_DNA"/>
</dbReference>
<dbReference type="AlphaFoldDB" id="A0A4P6YG56"/>
<feature type="transmembrane region" description="Helical" evidence="6">
    <location>
        <begin position="80"/>
        <end position="107"/>
    </location>
</feature>
<feature type="transmembrane region" description="Helical" evidence="6">
    <location>
        <begin position="372"/>
        <end position="392"/>
    </location>
</feature>
<keyword evidence="3 6" id="KW-0812">Transmembrane</keyword>
<keyword evidence="2" id="KW-1003">Cell membrane</keyword>
<reference evidence="8" key="1">
    <citation type="submission" date="2019-03" db="EMBL/GenBank/DDBJ databases">
        <title>Flavobacterium sp.</title>
        <authorList>
            <person name="Kim H."/>
        </authorList>
    </citation>
    <scope>NUCLEOTIDE SEQUENCE [LARGE SCALE GENOMIC DNA]</scope>
    <source>
        <strain evidence="8">GS13</strain>
    </source>
</reference>
<organism evidence="7 8">
    <name type="scientific">Flavobacterium nackdongense</name>
    <dbReference type="NCBI Taxonomy" id="2547394"/>
    <lineage>
        <taxon>Bacteria</taxon>
        <taxon>Pseudomonadati</taxon>
        <taxon>Bacteroidota</taxon>
        <taxon>Flavobacteriia</taxon>
        <taxon>Flavobacteriales</taxon>
        <taxon>Flavobacteriaceae</taxon>
        <taxon>Flavobacterium</taxon>
    </lineage>
</organism>
<dbReference type="KEGG" id="fnk:E1750_13630"/>
<feature type="transmembrane region" description="Helical" evidence="6">
    <location>
        <begin position="342"/>
        <end position="360"/>
    </location>
</feature>
<feature type="transmembrane region" description="Helical" evidence="6">
    <location>
        <begin position="455"/>
        <end position="477"/>
    </location>
</feature>
<dbReference type="OrthoDB" id="1226227at2"/>
<gene>
    <name evidence="7" type="ORF">E1750_13630</name>
</gene>
<evidence type="ECO:0000256" key="1">
    <source>
        <dbReference type="ARBA" id="ARBA00004651"/>
    </source>
</evidence>
<evidence type="ECO:0008006" key="9">
    <source>
        <dbReference type="Google" id="ProtNLM"/>
    </source>
</evidence>
<dbReference type="GO" id="GO:0005886">
    <property type="term" value="C:plasma membrane"/>
    <property type="evidence" value="ECO:0007669"/>
    <property type="project" value="UniProtKB-SubCell"/>
</dbReference>
<feature type="transmembrane region" description="Helical" evidence="6">
    <location>
        <begin position="156"/>
        <end position="174"/>
    </location>
</feature>
<keyword evidence="8" id="KW-1185">Reference proteome</keyword>
<feature type="transmembrane region" description="Helical" evidence="6">
    <location>
        <begin position="180"/>
        <end position="202"/>
    </location>
</feature>
<dbReference type="PANTHER" id="PTHR30250">
    <property type="entry name" value="PST FAMILY PREDICTED COLANIC ACID TRANSPORTER"/>
    <property type="match status" value="1"/>
</dbReference>
<evidence type="ECO:0000313" key="8">
    <source>
        <dbReference type="Proteomes" id="UP000291124"/>
    </source>
</evidence>
<feature type="transmembrane region" description="Helical" evidence="6">
    <location>
        <begin position="43"/>
        <end position="68"/>
    </location>
</feature>
<dbReference type="PANTHER" id="PTHR30250:SF11">
    <property type="entry name" value="O-ANTIGEN TRANSPORTER-RELATED"/>
    <property type="match status" value="1"/>
</dbReference>
<dbReference type="Proteomes" id="UP000291124">
    <property type="component" value="Chromosome"/>
</dbReference>
<dbReference type="Pfam" id="PF01943">
    <property type="entry name" value="Polysacc_synt"/>
    <property type="match status" value="1"/>
</dbReference>
<dbReference type="InterPro" id="IPR002797">
    <property type="entry name" value="Polysacc_synth"/>
</dbReference>
<comment type="subcellular location">
    <subcellularLocation>
        <location evidence="1">Cell membrane</location>
        <topology evidence="1">Multi-pass membrane protein</topology>
    </subcellularLocation>
</comment>
<feature type="transmembrane region" description="Helical" evidence="6">
    <location>
        <begin position="119"/>
        <end position="144"/>
    </location>
</feature>
<feature type="transmembrane region" description="Helical" evidence="6">
    <location>
        <begin position="429"/>
        <end position="449"/>
    </location>
</feature>
<evidence type="ECO:0000256" key="2">
    <source>
        <dbReference type="ARBA" id="ARBA00022475"/>
    </source>
</evidence>
<dbReference type="InterPro" id="IPR050833">
    <property type="entry name" value="Poly_Biosynth_Transport"/>
</dbReference>
<evidence type="ECO:0000256" key="5">
    <source>
        <dbReference type="ARBA" id="ARBA00023136"/>
    </source>
</evidence>
<protein>
    <recommendedName>
        <fullName evidence="9">Polysaccharide biosynthesis protein</fullName>
    </recommendedName>
</protein>
<feature type="transmembrane region" description="Helical" evidence="6">
    <location>
        <begin position="266"/>
        <end position="288"/>
    </location>
</feature>
<accession>A0A4P6YG56</accession>
<evidence type="ECO:0000313" key="7">
    <source>
        <dbReference type="EMBL" id="QBN19797.1"/>
    </source>
</evidence>
<proteinExistence type="predicted"/>
<feature type="transmembrane region" description="Helical" evidence="6">
    <location>
        <begin position="12"/>
        <end position="31"/>
    </location>
</feature>
<evidence type="ECO:0000256" key="4">
    <source>
        <dbReference type="ARBA" id="ARBA00022989"/>
    </source>
</evidence>
<evidence type="ECO:0000256" key="3">
    <source>
        <dbReference type="ARBA" id="ARBA00022692"/>
    </source>
</evidence>
<keyword evidence="4 6" id="KW-1133">Transmembrane helix</keyword>
<name>A0A4P6YG56_9FLAO</name>
<feature type="transmembrane region" description="Helical" evidence="6">
    <location>
        <begin position="300"/>
        <end position="322"/>
    </location>
</feature>
<feature type="transmembrane region" description="Helical" evidence="6">
    <location>
        <begin position="223"/>
        <end position="240"/>
    </location>
</feature>